<dbReference type="Proteomes" id="UP001148838">
    <property type="component" value="Unassembled WGS sequence"/>
</dbReference>
<protein>
    <submittedName>
        <fullName evidence="2">Uncharacterized protein</fullName>
    </submittedName>
</protein>
<proteinExistence type="predicted"/>
<gene>
    <name evidence="2" type="ORF">ANN_21157</name>
</gene>
<evidence type="ECO:0000313" key="3">
    <source>
        <dbReference type="Proteomes" id="UP001148838"/>
    </source>
</evidence>
<organism evidence="2 3">
    <name type="scientific">Periplaneta americana</name>
    <name type="common">American cockroach</name>
    <name type="synonym">Blatta americana</name>
    <dbReference type="NCBI Taxonomy" id="6978"/>
    <lineage>
        <taxon>Eukaryota</taxon>
        <taxon>Metazoa</taxon>
        <taxon>Ecdysozoa</taxon>
        <taxon>Arthropoda</taxon>
        <taxon>Hexapoda</taxon>
        <taxon>Insecta</taxon>
        <taxon>Pterygota</taxon>
        <taxon>Neoptera</taxon>
        <taxon>Polyneoptera</taxon>
        <taxon>Dictyoptera</taxon>
        <taxon>Blattodea</taxon>
        <taxon>Blattoidea</taxon>
        <taxon>Blattidae</taxon>
        <taxon>Blattinae</taxon>
        <taxon>Periplaneta</taxon>
    </lineage>
</organism>
<dbReference type="EMBL" id="JAJSOF020000029">
    <property type="protein sequence ID" value="KAJ4432534.1"/>
    <property type="molecule type" value="Genomic_DNA"/>
</dbReference>
<feature type="region of interest" description="Disordered" evidence="1">
    <location>
        <begin position="1"/>
        <end position="22"/>
    </location>
</feature>
<sequence>MAGLYEGDNEPPGSLKAICEGEGEDDSASTTYENIISWFTATLVIASMMTRTELARWLVQVMEMLLMRIIENSSKFKVKRVTANDVVNFKAWWRKFYKLSSMSYSSYGRGVPKDKKHETMPELRELATYWVAANQKRCRAPLPDIKALDARARRQGKKNALALTAMS</sequence>
<keyword evidence="3" id="KW-1185">Reference proteome</keyword>
<name>A0ABQ8SEK1_PERAM</name>
<reference evidence="2 3" key="1">
    <citation type="journal article" date="2022" name="Allergy">
        <title>Genome assembly and annotation of Periplaneta americana reveal a comprehensive cockroach allergen profile.</title>
        <authorList>
            <person name="Wang L."/>
            <person name="Xiong Q."/>
            <person name="Saelim N."/>
            <person name="Wang L."/>
            <person name="Nong W."/>
            <person name="Wan A.T."/>
            <person name="Shi M."/>
            <person name="Liu X."/>
            <person name="Cao Q."/>
            <person name="Hui J.H.L."/>
            <person name="Sookrung N."/>
            <person name="Leung T.F."/>
            <person name="Tungtrongchitr A."/>
            <person name="Tsui S.K.W."/>
        </authorList>
    </citation>
    <scope>NUCLEOTIDE SEQUENCE [LARGE SCALE GENOMIC DNA]</scope>
    <source>
        <strain evidence="2">PWHHKU_190912</strain>
    </source>
</reference>
<evidence type="ECO:0000313" key="2">
    <source>
        <dbReference type="EMBL" id="KAJ4432534.1"/>
    </source>
</evidence>
<evidence type="ECO:0000256" key="1">
    <source>
        <dbReference type="SAM" id="MobiDB-lite"/>
    </source>
</evidence>
<comment type="caution">
    <text evidence="2">The sequence shown here is derived from an EMBL/GenBank/DDBJ whole genome shotgun (WGS) entry which is preliminary data.</text>
</comment>
<accession>A0ABQ8SEK1</accession>